<keyword evidence="1" id="KW-0677">Repeat</keyword>
<dbReference type="SUPFAM" id="SSF49854">
    <property type="entry name" value="Spermadhesin, CUB domain"/>
    <property type="match status" value="2"/>
</dbReference>
<evidence type="ECO:0000256" key="3">
    <source>
        <dbReference type="PROSITE-ProRule" id="PRU00059"/>
    </source>
</evidence>
<comment type="caution">
    <text evidence="3">Lacks conserved residue(s) required for the propagation of feature annotation.</text>
</comment>
<reference evidence="9" key="1">
    <citation type="submission" date="2016-04" db="UniProtKB">
        <authorList>
            <consortium name="WormBaseParasite"/>
        </authorList>
    </citation>
    <scope>IDENTIFICATION</scope>
</reference>
<sequence>MLCLLMLFVRMGSTCDTQNIHGSQPSEGLITSPRYPLTYPPDSNCLYKLTAASGLVIRISFIHFELERPLPRSNQCFNDYVIITVTDRHGRDHIGDRYCGLSLPPPIQTMQNTLTIRFHSSRTNQYPGFKLHYQFLPEESIMEPPSTYYDNDQRYRKQCGGHNAKDSLYGEIISPGYPVIYPKNVSCHWLIRLHLAECDRASLYIIDGYHQETNYENYRNEDLFQVHFCGNQDYYNEDGMKSYISVSNRLLIKFISRDYPTSELLEKYEQAGKPIGFRLIWTEVEELLSDGQLCNGFACKGGDLCIDDGRNVCASRSQLCINKSLLCNGVPNCAENDNSDEQYLIFLAVLWQRSQIKKKIERRTKDHLDADHNDKDGTVVWETNQQLSNHSPTSSYHVNTSNRIRNDLYEMGTFRSAPL</sequence>
<feature type="domain" description="CUB" evidence="5">
    <location>
        <begin position="159"/>
        <end position="284"/>
    </location>
</feature>
<evidence type="ECO:0000313" key="8">
    <source>
        <dbReference type="Proteomes" id="UP000274756"/>
    </source>
</evidence>
<dbReference type="InterPro" id="IPR000859">
    <property type="entry name" value="CUB_dom"/>
</dbReference>
<dbReference type="EMBL" id="UYYG01001191">
    <property type="protein sequence ID" value="VDN59815.1"/>
    <property type="molecule type" value="Genomic_DNA"/>
</dbReference>
<organism evidence="7 9">
    <name type="scientific">Dracunculus medinensis</name>
    <name type="common">Guinea worm</name>
    <dbReference type="NCBI Taxonomy" id="318479"/>
    <lineage>
        <taxon>Eukaryota</taxon>
        <taxon>Metazoa</taxon>
        <taxon>Ecdysozoa</taxon>
        <taxon>Nematoda</taxon>
        <taxon>Chromadorea</taxon>
        <taxon>Rhabditida</taxon>
        <taxon>Spirurina</taxon>
        <taxon>Dracunculoidea</taxon>
        <taxon>Dracunculidae</taxon>
        <taxon>Dracunculus</taxon>
    </lineage>
</organism>
<dbReference type="Gene3D" id="2.60.120.290">
    <property type="entry name" value="Spermadhesin, CUB domain"/>
    <property type="match status" value="2"/>
</dbReference>
<dbReference type="InterPro" id="IPR035914">
    <property type="entry name" value="Sperma_CUB_dom_sf"/>
</dbReference>
<dbReference type="Pfam" id="PF00431">
    <property type="entry name" value="CUB"/>
    <property type="match status" value="2"/>
</dbReference>
<evidence type="ECO:0000313" key="9">
    <source>
        <dbReference type="WBParaSite" id="DME_0000698901-mRNA-1"/>
    </source>
</evidence>
<dbReference type="STRING" id="318479.A0A158Q5C3"/>
<dbReference type="SMART" id="SM00042">
    <property type="entry name" value="CUB"/>
    <property type="match status" value="2"/>
</dbReference>
<evidence type="ECO:0000256" key="2">
    <source>
        <dbReference type="ARBA" id="ARBA00023157"/>
    </source>
</evidence>
<dbReference type="InterPro" id="IPR002172">
    <property type="entry name" value="LDrepeatLR_classA_rpt"/>
</dbReference>
<dbReference type="OrthoDB" id="10020456at2759"/>
<protein>
    <submittedName>
        <fullName evidence="9">CUB domain-containing protein</fullName>
    </submittedName>
</protein>
<feature type="chain" id="PRO_5041044464" evidence="4">
    <location>
        <begin position="18"/>
        <end position="419"/>
    </location>
</feature>
<dbReference type="WBParaSite" id="DME_0000698901-mRNA-1">
    <property type="protein sequence ID" value="DME_0000698901-mRNA-1"/>
    <property type="gene ID" value="DME_0000698901"/>
</dbReference>
<dbReference type="FunFam" id="2.60.120.290:FF:000005">
    <property type="entry name" value="Procollagen C-endopeptidase enhancer 1"/>
    <property type="match status" value="1"/>
</dbReference>
<dbReference type="Proteomes" id="UP000274756">
    <property type="component" value="Unassembled WGS sequence"/>
</dbReference>
<feature type="signal peptide" evidence="4">
    <location>
        <begin position="1"/>
        <end position="17"/>
    </location>
</feature>
<evidence type="ECO:0000259" key="5">
    <source>
        <dbReference type="PROSITE" id="PS01180"/>
    </source>
</evidence>
<reference evidence="6 8" key="2">
    <citation type="submission" date="2018-11" db="EMBL/GenBank/DDBJ databases">
        <authorList>
            <consortium name="Pathogen Informatics"/>
        </authorList>
    </citation>
    <scope>NUCLEOTIDE SEQUENCE [LARGE SCALE GENOMIC DNA]</scope>
</reference>
<keyword evidence="4" id="KW-0732">Signal</keyword>
<dbReference type="Proteomes" id="UP000038040">
    <property type="component" value="Unplaced"/>
</dbReference>
<gene>
    <name evidence="6" type="ORF">DME_LOCUS9788</name>
</gene>
<accession>A0A158Q5C3</accession>
<evidence type="ECO:0000256" key="1">
    <source>
        <dbReference type="ARBA" id="ARBA00022737"/>
    </source>
</evidence>
<name>A0A158Q5C3_DRAME</name>
<keyword evidence="2" id="KW-1015">Disulfide bond</keyword>
<proteinExistence type="predicted"/>
<feature type="domain" description="CUB" evidence="5">
    <location>
        <begin position="15"/>
        <end position="136"/>
    </location>
</feature>
<dbReference type="CDD" id="cd00041">
    <property type="entry name" value="CUB"/>
    <property type="match status" value="2"/>
</dbReference>
<evidence type="ECO:0000313" key="7">
    <source>
        <dbReference type="Proteomes" id="UP000038040"/>
    </source>
</evidence>
<dbReference type="AlphaFoldDB" id="A0A158Q5C3"/>
<evidence type="ECO:0000313" key="6">
    <source>
        <dbReference type="EMBL" id="VDN59815.1"/>
    </source>
</evidence>
<dbReference type="CDD" id="cd00112">
    <property type="entry name" value="LDLa"/>
    <property type="match status" value="1"/>
</dbReference>
<keyword evidence="8" id="KW-1185">Reference proteome</keyword>
<dbReference type="PANTHER" id="PTHR24251">
    <property type="entry name" value="OVOCHYMASE-RELATED"/>
    <property type="match status" value="1"/>
</dbReference>
<dbReference type="PROSITE" id="PS01180">
    <property type="entry name" value="CUB"/>
    <property type="match status" value="2"/>
</dbReference>
<evidence type="ECO:0000256" key="4">
    <source>
        <dbReference type="SAM" id="SignalP"/>
    </source>
</evidence>